<evidence type="ECO:0000256" key="3">
    <source>
        <dbReference type="ARBA" id="ARBA00006958"/>
    </source>
</evidence>
<reference evidence="9 10" key="1">
    <citation type="submission" date="2019-08" db="EMBL/GenBank/DDBJ databases">
        <title>Whole genome of Aphis craccivora.</title>
        <authorList>
            <person name="Voronova N.V."/>
            <person name="Shulinski R.S."/>
            <person name="Bandarenka Y.V."/>
            <person name="Zhorov D.G."/>
            <person name="Warner D."/>
        </authorList>
    </citation>
    <scope>NUCLEOTIDE SEQUENCE [LARGE SCALE GENOMIC DNA]</scope>
    <source>
        <strain evidence="9">180601</strain>
        <tissue evidence="9">Whole Body</tissue>
    </source>
</reference>
<comment type="cofactor">
    <cofactor evidence="1">
        <name>a divalent metal cation</name>
        <dbReference type="ChEBI" id="CHEBI:60240"/>
    </cofactor>
</comment>
<dbReference type="AlphaFoldDB" id="A0A6G0W1J1"/>
<keyword evidence="4" id="KW-0540">Nuclease</keyword>
<dbReference type="Pfam" id="PF13359">
    <property type="entry name" value="DDE_Tnp_4"/>
    <property type="match status" value="1"/>
</dbReference>
<comment type="caution">
    <text evidence="9">The sequence shown here is derived from an EMBL/GenBank/DDBJ whole genome shotgun (WGS) entry which is preliminary data.</text>
</comment>
<evidence type="ECO:0000313" key="10">
    <source>
        <dbReference type="Proteomes" id="UP000478052"/>
    </source>
</evidence>
<dbReference type="OrthoDB" id="6585180at2759"/>
<proteinExistence type="inferred from homology"/>
<evidence type="ECO:0000256" key="2">
    <source>
        <dbReference type="ARBA" id="ARBA00004123"/>
    </source>
</evidence>
<protein>
    <submittedName>
        <fullName evidence="9">Putative nuclease HARBI1</fullName>
    </submittedName>
</protein>
<evidence type="ECO:0000313" key="9">
    <source>
        <dbReference type="EMBL" id="KAF0714699.1"/>
    </source>
</evidence>
<keyword evidence="6" id="KW-0378">Hydrolase</keyword>
<dbReference type="GO" id="GO:0005634">
    <property type="term" value="C:nucleus"/>
    <property type="evidence" value="ECO:0007669"/>
    <property type="project" value="UniProtKB-SubCell"/>
</dbReference>
<dbReference type="Proteomes" id="UP000478052">
    <property type="component" value="Unassembled WGS sequence"/>
</dbReference>
<dbReference type="PANTHER" id="PTHR22930">
    <property type="match status" value="1"/>
</dbReference>
<dbReference type="EMBL" id="VUJU01010340">
    <property type="protein sequence ID" value="KAF0714699.1"/>
    <property type="molecule type" value="Genomic_DNA"/>
</dbReference>
<evidence type="ECO:0000256" key="1">
    <source>
        <dbReference type="ARBA" id="ARBA00001968"/>
    </source>
</evidence>
<sequence>MALYYESSSSSSSSNESEEEFMLNILIRLPKPRVFRDRSDPLTHFDDVEFSRRFRLSKIMFGELVHLIGENIQHDTRRNHAIPSSIQILITLRFLATGTFQVFNIRQGRKCRSYRRVYGLIKYPISLPLTYFEKYFQAVIGDLVNIHKSSVCRIIKRVCNEIAKLRRNFIQMPSTIEEIQQTKVGFYKMHKFPQIIGVIDCTHIRIQSPCRDIGEQYRNRKGYFSFNVQAVCNSNLEITDIVARWPGSVHDSTIFDNSSLRAKLENNEFGDCYILGDGGYPCRRYLMTPLLNPLTASEKKYQKSQIGTRNIIERVFGILKRRFPALALGIRTKLTTTMAIIVAAAVLHNMLRIHNDPMPQDDNDEIDPEIFHELPVLPARQVGNVYRTRLINTIFSSDD</sequence>
<keyword evidence="5" id="KW-0479">Metal-binding</keyword>
<dbReference type="GO" id="GO:0046872">
    <property type="term" value="F:metal ion binding"/>
    <property type="evidence" value="ECO:0007669"/>
    <property type="project" value="UniProtKB-KW"/>
</dbReference>
<gene>
    <name evidence="9" type="ORF">FWK35_00025484</name>
</gene>
<accession>A0A6G0W1J1</accession>
<comment type="subcellular location">
    <subcellularLocation>
        <location evidence="2">Nucleus</location>
    </subcellularLocation>
</comment>
<evidence type="ECO:0000256" key="5">
    <source>
        <dbReference type="ARBA" id="ARBA00022723"/>
    </source>
</evidence>
<keyword evidence="7" id="KW-0539">Nucleus</keyword>
<evidence type="ECO:0000256" key="4">
    <source>
        <dbReference type="ARBA" id="ARBA00022722"/>
    </source>
</evidence>
<feature type="domain" description="DDE Tnp4" evidence="8">
    <location>
        <begin position="199"/>
        <end position="349"/>
    </location>
</feature>
<dbReference type="PANTHER" id="PTHR22930:SF289">
    <property type="entry name" value="DDE TNP4 DOMAIN-CONTAINING PROTEIN-RELATED"/>
    <property type="match status" value="1"/>
</dbReference>
<name>A0A6G0W1J1_APHCR</name>
<evidence type="ECO:0000256" key="7">
    <source>
        <dbReference type="ARBA" id="ARBA00023242"/>
    </source>
</evidence>
<organism evidence="9 10">
    <name type="scientific">Aphis craccivora</name>
    <name type="common">Cowpea aphid</name>
    <dbReference type="NCBI Taxonomy" id="307492"/>
    <lineage>
        <taxon>Eukaryota</taxon>
        <taxon>Metazoa</taxon>
        <taxon>Ecdysozoa</taxon>
        <taxon>Arthropoda</taxon>
        <taxon>Hexapoda</taxon>
        <taxon>Insecta</taxon>
        <taxon>Pterygota</taxon>
        <taxon>Neoptera</taxon>
        <taxon>Paraneoptera</taxon>
        <taxon>Hemiptera</taxon>
        <taxon>Sternorrhyncha</taxon>
        <taxon>Aphidomorpha</taxon>
        <taxon>Aphidoidea</taxon>
        <taxon>Aphididae</taxon>
        <taxon>Aphidini</taxon>
        <taxon>Aphis</taxon>
        <taxon>Aphis</taxon>
    </lineage>
</organism>
<keyword evidence="10" id="KW-1185">Reference proteome</keyword>
<dbReference type="GO" id="GO:0004518">
    <property type="term" value="F:nuclease activity"/>
    <property type="evidence" value="ECO:0007669"/>
    <property type="project" value="UniProtKB-KW"/>
</dbReference>
<evidence type="ECO:0000256" key="6">
    <source>
        <dbReference type="ARBA" id="ARBA00022801"/>
    </source>
</evidence>
<evidence type="ECO:0000259" key="8">
    <source>
        <dbReference type="Pfam" id="PF13359"/>
    </source>
</evidence>
<comment type="similarity">
    <text evidence="3">Belongs to the HARBI1 family.</text>
</comment>
<dbReference type="GO" id="GO:0016787">
    <property type="term" value="F:hydrolase activity"/>
    <property type="evidence" value="ECO:0007669"/>
    <property type="project" value="UniProtKB-KW"/>
</dbReference>
<dbReference type="InterPro" id="IPR045249">
    <property type="entry name" value="HARBI1-like"/>
</dbReference>
<dbReference type="InterPro" id="IPR027806">
    <property type="entry name" value="HARBI1_dom"/>
</dbReference>